<evidence type="ECO:0000256" key="2">
    <source>
        <dbReference type="ARBA" id="ARBA00022737"/>
    </source>
</evidence>
<keyword evidence="2" id="KW-0677">Repeat</keyword>
<name>A0A5N5SP58_9CRUS</name>
<sequence length="179" mass="20218">MVNFRNFIQSLLLLIFTSHLQLVHCRGSQFVSCGSVTKLYNTHFKVPPEPVACGQKIRLEHLPTKKNLHSHLFSSPLSDEQEISAFGEDGEGDTGDYWSVICDGEYWDRQDSIMLRHVDTDKYLSVTTQQYGRPISGQSEIVGAHRAGVQGKWQAMEGIFIEPTSIPLHQRSFHDGSEL</sequence>
<feature type="signal peptide" evidence="3">
    <location>
        <begin position="1"/>
        <end position="25"/>
    </location>
</feature>
<dbReference type="EMBL" id="SEYY01022018">
    <property type="protein sequence ID" value="KAB7495865.1"/>
    <property type="molecule type" value="Genomic_DNA"/>
</dbReference>
<dbReference type="SUPFAM" id="SSF82109">
    <property type="entry name" value="MIR domain"/>
    <property type="match status" value="1"/>
</dbReference>
<dbReference type="Proteomes" id="UP000326759">
    <property type="component" value="Unassembled WGS sequence"/>
</dbReference>
<feature type="domain" description="MIR" evidence="4">
    <location>
        <begin position="104"/>
        <end position="158"/>
    </location>
</feature>
<keyword evidence="6" id="KW-1185">Reference proteome</keyword>
<evidence type="ECO:0000259" key="4">
    <source>
        <dbReference type="PROSITE" id="PS50919"/>
    </source>
</evidence>
<protein>
    <submittedName>
        <fullName evidence="5">Stromal cell-derived factor 2-like protein 1</fullName>
    </submittedName>
</protein>
<feature type="domain" description="MIR" evidence="4">
    <location>
        <begin position="48"/>
        <end position="103"/>
    </location>
</feature>
<evidence type="ECO:0000256" key="1">
    <source>
        <dbReference type="ARBA" id="ARBA00022729"/>
    </source>
</evidence>
<dbReference type="PANTHER" id="PTHR46809:SF2">
    <property type="entry name" value="GH21273P"/>
    <property type="match status" value="1"/>
</dbReference>
<comment type="caution">
    <text evidence="5">The sequence shown here is derived from an EMBL/GenBank/DDBJ whole genome shotgun (WGS) entry which is preliminary data.</text>
</comment>
<dbReference type="AlphaFoldDB" id="A0A5N5SP58"/>
<proteinExistence type="predicted"/>
<keyword evidence="1 3" id="KW-0732">Signal</keyword>
<accession>A0A5N5SP58</accession>
<gene>
    <name evidence="5" type="primary">SDF2L1</name>
    <name evidence="5" type="ORF">Anas_06618</name>
</gene>
<dbReference type="PANTHER" id="PTHR46809">
    <property type="entry name" value="STROMAL CELL-DERIVED FACTOR 2-LIKE PROTEIN"/>
    <property type="match status" value="1"/>
</dbReference>
<dbReference type="SMART" id="SM00472">
    <property type="entry name" value="MIR"/>
    <property type="match status" value="2"/>
</dbReference>
<feature type="chain" id="PRO_5024420548" evidence="3">
    <location>
        <begin position="26"/>
        <end position="179"/>
    </location>
</feature>
<evidence type="ECO:0000313" key="5">
    <source>
        <dbReference type="EMBL" id="KAB7495865.1"/>
    </source>
</evidence>
<evidence type="ECO:0000256" key="3">
    <source>
        <dbReference type="SAM" id="SignalP"/>
    </source>
</evidence>
<reference evidence="5 6" key="1">
    <citation type="journal article" date="2019" name="PLoS Biol.">
        <title>Sex chromosomes control vertical transmission of feminizing Wolbachia symbionts in an isopod.</title>
        <authorList>
            <person name="Becking T."/>
            <person name="Chebbi M.A."/>
            <person name="Giraud I."/>
            <person name="Moumen B."/>
            <person name="Laverre T."/>
            <person name="Caubet Y."/>
            <person name="Peccoud J."/>
            <person name="Gilbert C."/>
            <person name="Cordaux R."/>
        </authorList>
    </citation>
    <scope>NUCLEOTIDE SEQUENCE [LARGE SCALE GENOMIC DNA]</scope>
    <source>
        <strain evidence="5">ANa2</strain>
        <tissue evidence="5">Whole body excluding digestive tract and cuticle</tissue>
    </source>
</reference>
<dbReference type="Gene3D" id="2.80.10.50">
    <property type="match status" value="1"/>
</dbReference>
<dbReference type="OrthoDB" id="5588846at2759"/>
<organism evidence="5 6">
    <name type="scientific">Armadillidium nasatum</name>
    <dbReference type="NCBI Taxonomy" id="96803"/>
    <lineage>
        <taxon>Eukaryota</taxon>
        <taxon>Metazoa</taxon>
        <taxon>Ecdysozoa</taxon>
        <taxon>Arthropoda</taxon>
        <taxon>Crustacea</taxon>
        <taxon>Multicrustacea</taxon>
        <taxon>Malacostraca</taxon>
        <taxon>Eumalacostraca</taxon>
        <taxon>Peracarida</taxon>
        <taxon>Isopoda</taxon>
        <taxon>Oniscidea</taxon>
        <taxon>Crinocheta</taxon>
        <taxon>Armadillidiidae</taxon>
        <taxon>Armadillidium</taxon>
    </lineage>
</organism>
<dbReference type="InterPro" id="IPR036300">
    <property type="entry name" value="MIR_dom_sf"/>
</dbReference>
<dbReference type="PROSITE" id="PS50919">
    <property type="entry name" value="MIR"/>
    <property type="match status" value="2"/>
</dbReference>
<dbReference type="InterPro" id="IPR016093">
    <property type="entry name" value="MIR_motif"/>
</dbReference>
<evidence type="ECO:0000313" key="6">
    <source>
        <dbReference type="Proteomes" id="UP000326759"/>
    </source>
</evidence>